<dbReference type="Pfam" id="PF02518">
    <property type="entry name" value="HATPase_c"/>
    <property type="match status" value="1"/>
</dbReference>
<dbReference type="InterPro" id="IPR005467">
    <property type="entry name" value="His_kinase_dom"/>
</dbReference>
<dbReference type="GO" id="GO:0000155">
    <property type="term" value="F:phosphorelay sensor kinase activity"/>
    <property type="evidence" value="ECO:0007669"/>
    <property type="project" value="InterPro"/>
</dbReference>
<dbReference type="CDD" id="cd00082">
    <property type="entry name" value="HisKA"/>
    <property type="match status" value="1"/>
</dbReference>
<dbReference type="PROSITE" id="PS50109">
    <property type="entry name" value="HIS_KIN"/>
    <property type="match status" value="1"/>
</dbReference>
<dbReference type="SUPFAM" id="SSF55874">
    <property type="entry name" value="ATPase domain of HSP90 chaperone/DNA topoisomerase II/histidine kinase"/>
    <property type="match status" value="1"/>
</dbReference>
<dbReference type="InterPro" id="IPR003660">
    <property type="entry name" value="HAMP_dom"/>
</dbReference>
<evidence type="ECO:0000256" key="2">
    <source>
        <dbReference type="ARBA" id="ARBA00004370"/>
    </source>
</evidence>
<dbReference type="GO" id="GO:0005886">
    <property type="term" value="C:plasma membrane"/>
    <property type="evidence" value="ECO:0007669"/>
    <property type="project" value="TreeGrafter"/>
</dbReference>
<dbReference type="Gene3D" id="3.30.565.10">
    <property type="entry name" value="Histidine kinase-like ATPase, C-terminal domain"/>
    <property type="match status" value="1"/>
</dbReference>
<dbReference type="SUPFAM" id="SSF47384">
    <property type="entry name" value="Homodimeric domain of signal transducing histidine kinase"/>
    <property type="match status" value="1"/>
</dbReference>
<dbReference type="PANTHER" id="PTHR45436:SF5">
    <property type="entry name" value="SENSOR HISTIDINE KINASE TRCS"/>
    <property type="match status" value="1"/>
</dbReference>
<dbReference type="SUPFAM" id="SSF158472">
    <property type="entry name" value="HAMP domain-like"/>
    <property type="match status" value="1"/>
</dbReference>
<evidence type="ECO:0000256" key="9">
    <source>
        <dbReference type="ARBA" id="ARBA00023012"/>
    </source>
</evidence>
<dbReference type="CDD" id="cd06225">
    <property type="entry name" value="HAMP"/>
    <property type="match status" value="1"/>
</dbReference>
<dbReference type="InterPro" id="IPR036890">
    <property type="entry name" value="HATPase_C_sf"/>
</dbReference>
<evidence type="ECO:0000256" key="5">
    <source>
        <dbReference type="ARBA" id="ARBA00022679"/>
    </source>
</evidence>
<feature type="domain" description="Histidine kinase" evidence="12">
    <location>
        <begin position="248"/>
        <end position="457"/>
    </location>
</feature>
<proteinExistence type="predicted"/>
<dbReference type="PROSITE" id="PS50885">
    <property type="entry name" value="HAMP"/>
    <property type="match status" value="1"/>
</dbReference>
<keyword evidence="5" id="KW-0808">Transferase</keyword>
<keyword evidence="9" id="KW-0902">Two-component regulatory system</keyword>
<feature type="transmembrane region" description="Helical" evidence="11">
    <location>
        <begin position="17"/>
        <end position="40"/>
    </location>
</feature>
<name>A0A6J6V939_9ZZZZ</name>
<evidence type="ECO:0000256" key="11">
    <source>
        <dbReference type="SAM" id="Phobius"/>
    </source>
</evidence>
<dbReference type="InterPro" id="IPR050428">
    <property type="entry name" value="TCS_sensor_his_kinase"/>
</dbReference>
<evidence type="ECO:0000256" key="6">
    <source>
        <dbReference type="ARBA" id="ARBA00022692"/>
    </source>
</evidence>
<feature type="domain" description="HAMP" evidence="13">
    <location>
        <begin position="188"/>
        <end position="240"/>
    </location>
</feature>
<keyword evidence="6 11" id="KW-0812">Transmembrane</keyword>
<dbReference type="SMART" id="SM00387">
    <property type="entry name" value="HATPase_c"/>
    <property type="match status" value="1"/>
</dbReference>
<dbReference type="CDD" id="cd00075">
    <property type="entry name" value="HATPase"/>
    <property type="match status" value="1"/>
</dbReference>
<dbReference type="SMART" id="SM00388">
    <property type="entry name" value="HisKA"/>
    <property type="match status" value="1"/>
</dbReference>
<dbReference type="PRINTS" id="PR00344">
    <property type="entry name" value="BCTRLSENSOR"/>
</dbReference>
<dbReference type="AlphaFoldDB" id="A0A6J6V939"/>
<dbReference type="InterPro" id="IPR004358">
    <property type="entry name" value="Sig_transdc_His_kin-like_C"/>
</dbReference>
<organism evidence="14">
    <name type="scientific">freshwater metagenome</name>
    <dbReference type="NCBI Taxonomy" id="449393"/>
    <lineage>
        <taxon>unclassified sequences</taxon>
        <taxon>metagenomes</taxon>
        <taxon>ecological metagenomes</taxon>
    </lineage>
</organism>
<comment type="catalytic activity">
    <reaction evidence="1">
        <text>ATP + protein L-histidine = ADP + protein N-phospho-L-histidine.</text>
        <dbReference type="EC" id="2.7.13.3"/>
    </reaction>
</comment>
<evidence type="ECO:0000256" key="3">
    <source>
        <dbReference type="ARBA" id="ARBA00012438"/>
    </source>
</evidence>
<dbReference type="InterPro" id="IPR003661">
    <property type="entry name" value="HisK_dim/P_dom"/>
</dbReference>
<dbReference type="Gene3D" id="6.10.340.10">
    <property type="match status" value="1"/>
</dbReference>
<dbReference type="EMBL" id="CAEZYR010000155">
    <property type="protein sequence ID" value="CAB4767475.1"/>
    <property type="molecule type" value="Genomic_DNA"/>
</dbReference>
<evidence type="ECO:0000256" key="1">
    <source>
        <dbReference type="ARBA" id="ARBA00000085"/>
    </source>
</evidence>
<dbReference type="EC" id="2.7.13.3" evidence="3"/>
<protein>
    <recommendedName>
        <fullName evidence="3">histidine kinase</fullName>
        <ecNumber evidence="3">2.7.13.3</ecNumber>
    </recommendedName>
</protein>
<gene>
    <name evidence="14" type="ORF">UFOPK2754_02894</name>
    <name evidence="15" type="ORF">UFOPK3139_03340</name>
</gene>
<keyword evidence="10 11" id="KW-0472">Membrane</keyword>
<dbReference type="Gene3D" id="1.10.287.130">
    <property type="match status" value="1"/>
</dbReference>
<accession>A0A6J6V939</accession>
<dbReference type="PANTHER" id="PTHR45436">
    <property type="entry name" value="SENSOR HISTIDINE KINASE YKOH"/>
    <property type="match status" value="1"/>
</dbReference>
<dbReference type="EMBL" id="CAFABA010000258">
    <property type="protein sequence ID" value="CAB4836894.1"/>
    <property type="molecule type" value="Genomic_DNA"/>
</dbReference>
<reference evidence="14" key="1">
    <citation type="submission" date="2020-05" db="EMBL/GenBank/DDBJ databases">
        <authorList>
            <person name="Chiriac C."/>
            <person name="Salcher M."/>
            <person name="Ghai R."/>
            <person name="Kavagutti S V."/>
        </authorList>
    </citation>
    <scope>NUCLEOTIDE SEQUENCE</scope>
</reference>
<keyword evidence="7" id="KW-0418">Kinase</keyword>
<dbReference type="Pfam" id="PF00512">
    <property type="entry name" value="HisKA"/>
    <property type="match status" value="1"/>
</dbReference>
<evidence type="ECO:0000256" key="7">
    <source>
        <dbReference type="ARBA" id="ARBA00022777"/>
    </source>
</evidence>
<evidence type="ECO:0000256" key="8">
    <source>
        <dbReference type="ARBA" id="ARBA00022989"/>
    </source>
</evidence>
<dbReference type="Pfam" id="PF00672">
    <property type="entry name" value="HAMP"/>
    <property type="match status" value="1"/>
</dbReference>
<evidence type="ECO:0000259" key="12">
    <source>
        <dbReference type="PROSITE" id="PS50109"/>
    </source>
</evidence>
<evidence type="ECO:0000259" key="13">
    <source>
        <dbReference type="PROSITE" id="PS50885"/>
    </source>
</evidence>
<keyword evidence="4" id="KW-0597">Phosphoprotein</keyword>
<evidence type="ECO:0000313" key="14">
    <source>
        <dbReference type="EMBL" id="CAB4767475.1"/>
    </source>
</evidence>
<keyword evidence="8 11" id="KW-1133">Transmembrane helix</keyword>
<dbReference type="SMART" id="SM00304">
    <property type="entry name" value="HAMP"/>
    <property type="match status" value="1"/>
</dbReference>
<sequence>MDGHAKRRRLVGLRARIVVMFSLAGLTLTAVLSLLTYHLARQFLVDQREGLVTRQAFVNARLANDALTVEEVDPSRLLAQLPQEPGSRVLIRVEGTWYASTVGGGPGSLPESVRQAVESGAASRQRVTIGGVTQVVVGTPLTPSGTLYFESFSMRELEDTLRALATALLVASLVTTALGALGGWHASRLVLSPLQYVSRASSHIASGALDTRLRADGDRDLEPLVESFNSMADALQGRIEREARFSSDVSHELRTPLTALATAVQVLRSREEDVPPRTRAAIDVLENQISYFERLVLDLLEISRYDAGANTLSLEPVDLESFVRDTVGAVDCAPVRVACVPRGPLLIDKRRVERMLVNLIENARVHAGGLRSVTIDSGSDYVEIALIDEGAGIRETERLVIFERFWRGSGTRHSGSRGTGLGLALVAEHARLHGGTVRVEPNLPNGSVFILRLPARDDA</sequence>
<evidence type="ECO:0000256" key="4">
    <source>
        <dbReference type="ARBA" id="ARBA00022553"/>
    </source>
</evidence>
<comment type="subcellular location">
    <subcellularLocation>
        <location evidence="2">Membrane</location>
    </subcellularLocation>
</comment>
<evidence type="ECO:0000313" key="15">
    <source>
        <dbReference type="EMBL" id="CAB4836894.1"/>
    </source>
</evidence>
<dbReference type="InterPro" id="IPR036097">
    <property type="entry name" value="HisK_dim/P_sf"/>
</dbReference>
<evidence type="ECO:0000256" key="10">
    <source>
        <dbReference type="ARBA" id="ARBA00023136"/>
    </source>
</evidence>
<dbReference type="InterPro" id="IPR003594">
    <property type="entry name" value="HATPase_dom"/>
</dbReference>